<dbReference type="PANTHER" id="PTHR48451:SF1">
    <property type="entry name" value="DUF4218 DOMAIN-CONTAINING PROTEIN"/>
    <property type="match status" value="1"/>
</dbReference>
<accession>A0ABD3TRJ9</accession>
<organism evidence="1 2">
    <name type="scientific">Penstemon smallii</name>
    <dbReference type="NCBI Taxonomy" id="265156"/>
    <lineage>
        <taxon>Eukaryota</taxon>
        <taxon>Viridiplantae</taxon>
        <taxon>Streptophyta</taxon>
        <taxon>Embryophyta</taxon>
        <taxon>Tracheophyta</taxon>
        <taxon>Spermatophyta</taxon>
        <taxon>Magnoliopsida</taxon>
        <taxon>eudicotyledons</taxon>
        <taxon>Gunneridae</taxon>
        <taxon>Pentapetalae</taxon>
        <taxon>asterids</taxon>
        <taxon>lamiids</taxon>
        <taxon>Lamiales</taxon>
        <taxon>Plantaginaceae</taxon>
        <taxon>Cheloneae</taxon>
        <taxon>Penstemon</taxon>
    </lineage>
</organism>
<sequence>MDEDTRTKAHQYVLTNCQAVEHYKEIIISQEYPHLSDWHRDNVHNKQFPSWFENQLTLDGNLLCEDLKALAQGPQKVYTSYKKFIVNGFRFHTKKSEATRKTQNSGVIVTAETRSFSSTRDNNPITGDITYHGTLTDIIELDYLFDKRVVLFKCDWVEQRGKKKRERLYAY</sequence>
<evidence type="ECO:0008006" key="3">
    <source>
        <dbReference type="Google" id="ProtNLM"/>
    </source>
</evidence>
<evidence type="ECO:0000313" key="1">
    <source>
        <dbReference type="EMBL" id="KAL3839246.1"/>
    </source>
</evidence>
<gene>
    <name evidence="1" type="ORF">ACJIZ3_023837</name>
</gene>
<dbReference type="EMBL" id="JBJXBP010000003">
    <property type="protein sequence ID" value="KAL3839246.1"/>
    <property type="molecule type" value="Genomic_DNA"/>
</dbReference>
<protein>
    <recommendedName>
        <fullName evidence="3">DUF4216 domain-containing protein</fullName>
    </recommendedName>
</protein>
<dbReference type="Proteomes" id="UP001634393">
    <property type="component" value="Unassembled WGS sequence"/>
</dbReference>
<reference evidence="1 2" key="1">
    <citation type="submission" date="2024-12" db="EMBL/GenBank/DDBJ databases">
        <title>The unique morphological basis and parallel evolutionary history of personate flowers in Penstemon.</title>
        <authorList>
            <person name="Depatie T.H."/>
            <person name="Wessinger C.A."/>
        </authorList>
    </citation>
    <scope>NUCLEOTIDE SEQUENCE [LARGE SCALE GENOMIC DNA]</scope>
    <source>
        <strain evidence="1">WTNN_2</strain>
        <tissue evidence="1">Leaf</tissue>
    </source>
</reference>
<dbReference type="AlphaFoldDB" id="A0ABD3TRJ9"/>
<keyword evidence="2" id="KW-1185">Reference proteome</keyword>
<dbReference type="PANTHER" id="PTHR48451">
    <property type="entry name" value="DUF4218 DOMAIN-CONTAINING PROTEIN"/>
    <property type="match status" value="1"/>
</dbReference>
<evidence type="ECO:0000313" key="2">
    <source>
        <dbReference type="Proteomes" id="UP001634393"/>
    </source>
</evidence>
<name>A0ABD3TRJ9_9LAMI</name>
<comment type="caution">
    <text evidence="1">The sequence shown here is derived from an EMBL/GenBank/DDBJ whole genome shotgun (WGS) entry which is preliminary data.</text>
</comment>
<proteinExistence type="predicted"/>